<dbReference type="eggNOG" id="ENOG502SIPI">
    <property type="taxonomic scope" value="Eukaryota"/>
</dbReference>
<dbReference type="HOGENOM" id="CLU_409419_0_0_1"/>
<sequence>MKVILLGLWNSTVCNCYKNAHIRLITRLGFLAMSFNMIEKLMWLSVTSFLRSPCTEYEMHVKSYNTFQRREGICLVSRLFHDASIEAHSPVSCSSLASLRPSEMRDGTSGNQTPTTTIPTDNEYIPVNNAHLHLPALSRAWSTSHALPFISISNNIEHELLEFDGPTDQLWRQHRERGPRNTKSKSSTEKNCAPIKDGDYTFITAAKPADFRSKKTMTAVRKTAMASFLKNEKSKEISSRDSTDESNGVASDGSFSQVATQTAVNTSDTSDSLHPPKCSNRKQQPVSTRQPPHIHLDTPSSPQNQVARLHTPIASLSKPAELITPSRQGIELPFDIKVVPELRSLGKALDPFGTMFQSSNSLVSVEKLKWHCSRYFGTYGLGKHWIPYCLDHPHTFLSTLCLAAAHKDVLEERSSESLETAALRQDVIIMVGENLLNPSQSVADHNIIAVLQLIICEVISRKEADLAFHETGMEAMIEKRGGLYQLGVNGRLASAVSWVHLTSAILRGAEARPMYLEFCNTHQMSNYPASVTIPDSPIFCPRERLFTLERSSKCSPKALELLNDMRAMVDLFLSEESQPAPSKANGLARLHAKITVDYPPVAHFARTRVLREEDWKYEAIRITAVVLSTAMLLRVPLPQSLAAAAPTRNLSTTSTTSMASRSNELLHQPFL</sequence>
<keyword evidence="3" id="KW-1185">Reference proteome</keyword>
<name>E4ZMD4_LEPMJ</name>
<feature type="region of interest" description="Disordered" evidence="1">
    <location>
        <begin position="172"/>
        <end position="193"/>
    </location>
</feature>
<dbReference type="InterPro" id="IPR021858">
    <property type="entry name" value="Fun_TF"/>
</dbReference>
<feature type="compositionally biased region" description="Basic and acidic residues" evidence="1">
    <location>
        <begin position="230"/>
        <end position="243"/>
    </location>
</feature>
<accession>E4ZMD4</accession>
<proteinExistence type="predicted"/>
<feature type="region of interest" description="Disordered" evidence="1">
    <location>
        <begin position="230"/>
        <end position="305"/>
    </location>
</feature>
<dbReference type="STRING" id="985895.E4ZMD4"/>
<dbReference type="InParanoid" id="E4ZMD4"/>
<evidence type="ECO:0000313" key="2">
    <source>
        <dbReference type="EMBL" id="CBX92483.1"/>
    </source>
</evidence>
<dbReference type="PANTHER" id="PTHR37540">
    <property type="entry name" value="TRANSCRIPTION FACTOR (ACR-2), PUTATIVE-RELATED-RELATED"/>
    <property type="match status" value="1"/>
</dbReference>
<evidence type="ECO:0000256" key="1">
    <source>
        <dbReference type="SAM" id="MobiDB-lite"/>
    </source>
</evidence>
<dbReference type="EMBL" id="FP929094">
    <property type="protein sequence ID" value="CBX92483.1"/>
    <property type="molecule type" value="Genomic_DNA"/>
</dbReference>
<reference evidence="3" key="1">
    <citation type="journal article" date="2011" name="Nat. Commun.">
        <title>Effector diversification within compartments of the Leptosphaeria maculans genome affected by Repeat-Induced Point mutations.</title>
        <authorList>
            <person name="Rouxel T."/>
            <person name="Grandaubert J."/>
            <person name="Hane J.K."/>
            <person name="Hoede C."/>
            <person name="van de Wouw A.P."/>
            <person name="Couloux A."/>
            <person name="Dominguez V."/>
            <person name="Anthouard V."/>
            <person name="Bally P."/>
            <person name="Bourras S."/>
            <person name="Cozijnsen A.J."/>
            <person name="Ciuffetti L.M."/>
            <person name="Degrave A."/>
            <person name="Dilmaghani A."/>
            <person name="Duret L."/>
            <person name="Fudal I."/>
            <person name="Goodwin S.B."/>
            <person name="Gout L."/>
            <person name="Glaser N."/>
            <person name="Linglin J."/>
            <person name="Kema G.H.J."/>
            <person name="Lapalu N."/>
            <person name="Lawrence C.B."/>
            <person name="May K."/>
            <person name="Meyer M."/>
            <person name="Ollivier B."/>
            <person name="Poulain J."/>
            <person name="Schoch C.L."/>
            <person name="Simon A."/>
            <person name="Spatafora J.W."/>
            <person name="Stachowiak A."/>
            <person name="Turgeon B.G."/>
            <person name="Tyler B.M."/>
            <person name="Vincent D."/>
            <person name="Weissenbach J."/>
            <person name="Amselem J."/>
            <person name="Quesneville H."/>
            <person name="Oliver R.P."/>
            <person name="Wincker P."/>
            <person name="Balesdent M.-H."/>
            <person name="Howlett B.J."/>
        </authorList>
    </citation>
    <scope>NUCLEOTIDE SEQUENCE [LARGE SCALE GENOMIC DNA]</scope>
    <source>
        <strain evidence="3">JN3 / isolate v23.1.3 / race Av1-4-5-6-7-8</strain>
    </source>
</reference>
<dbReference type="AlphaFoldDB" id="E4ZMD4"/>
<dbReference type="PANTHER" id="PTHR37540:SF5">
    <property type="entry name" value="TRANSCRIPTION FACTOR DOMAIN-CONTAINING PROTEIN"/>
    <property type="match status" value="1"/>
</dbReference>
<feature type="region of interest" description="Disordered" evidence="1">
    <location>
        <begin position="101"/>
        <end position="122"/>
    </location>
</feature>
<dbReference type="VEuPathDB" id="FungiDB:LEMA_P051890.1"/>
<dbReference type="Proteomes" id="UP000002668">
    <property type="component" value="Genome"/>
</dbReference>
<evidence type="ECO:0008006" key="4">
    <source>
        <dbReference type="Google" id="ProtNLM"/>
    </source>
</evidence>
<gene>
    <name evidence="2" type="ORF">LEMA_P051890.1</name>
</gene>
<dbReference type="OMA" id="CIMLCFE"/>
<protein>
    <recommendedName>
        <fullName evidence="4">Transcription factor domain-containing protein</fullName>
    </recommendedName>
</protein>
<feature type="compositionally biased region" description="Polar residues" evidence="1">
    <location>
        <begin position="108"/>
        <end position="120"/>
    </location>
</feature>
<dbReference type="Pfam" id="PF11951">
    <property type="entry name" value="Fungal_trans_2"/>
    <property type="match status" value="1"/>
</dbReference>
<evidence type="ECO:0000313" key="3">
    <source>
        <dbReference type="Proteomes" id="UP000002668"/>
    </source>
</evidence>
<feature type="compositionally biased region" description="Polar residues" evidence="1">
    <location>
        <begin position="281"/>
        <end position="290"/>
    </location>
</feature>
<dbReference type="OrthoDB" id="4159781at2759"/>
<feature type="compositionally biased region" description="Polar residues" evidence="1">
    <location>
        <begin position="245"/>
        <end position="272"/>
    </location>
</feature>
<organism evidence="3">
    <name type="scientific">Leptosphaeria maculans (strain JN3 / isolate v23.1.3 / race Av1-4-5-6-7-8)</name>
    <name type="common">Blackleg fungus</name>
    <name type="synonym">Phoma lingam</name>
    <dbReference type="NCBI Taxonomy" id="985895"/>
    <lineage>
        <taxon>Eukaryota</taxon>
        <taxon>Fungi</taxon>
        <taxon>Dikarya</taxon>
        <taxon>Ascomycota</taxon>
        <taxon>Pezizomycotina</taxon>
        <taxon>Dothideomycetes</taxon>
        <taxon>Pleosporomycetidae</taxon>
        <taxon>Pleosporales</taxon>
        <taxon>Pleosporineae</taxon>
        <taxon>Leptosphaeriaceae</taxon>
        <taxon>Plenodomus</taxon>
        <taxon>Plenodomus lingam/Leptosphaeria maculans species complex</taxon>
    </lineage>
</organism>